<keyword evidence="9" id="KW-0676">Redox-active center</keyword>
<keyword evidence="8" id="KW-1015">Disulfide bond</keyword>
<evidence type="ECO:0000313" key="12">
    <source>
        <dbReference type="EMBL" id="MBE9253995.1"/>
    </source>
</evidence>
<comment type="subcellular location">
    <subcellularLocation>
        <location evidence="1">Membrane</location>
        <topology evidence="1">Multi-pass membrane protein</topology>
    </subcellularLocation>
</comment>
<evidence type="ECO:0000256" key="2">
    <source>
        <dbReference type="ARBA" id="ARBA00006214"/>
    </source>
</evidence>
<dbReference type="Pfam" id="PF07884">
    <property type="entry name" value="VKOR"/>
    <property type="match status" value="1"/>
</dbReference>
<dbReference type="Gene3D" id="1.20.1440.130">
    <property type="entry name" value="VKOR domain"/>
    <property type="match status" value="1"/>
</dbReference>
<keyword evidence="3 10" id="KW-0812">Transmembrane</keyword>
<dbReference type="RefSeq" id="WP_194019703.1">
    <property type="nucleotide sequence ID" value="NZ_JADEVV010000021.1"/>
</dbReference>
<dbReference type="InterPro" id="IPR012932">
    <property type="entry name" value="VKOR"/>
</dbReference>
<name>A0ABR9VRN5_9SYNC</name>
<dbReference type="PANTHER" id="PTHR34573">
    <property type="entry name" value="VKC DOMAIN-CONTAINING PROTEIN"/>
    <property type="match status" value="1"/>
</dbReference>
<evidence type="ECO:0000313" key="13">
    <source>
        <dbReference type="Proteomes" id="UP000658720"/>
    </source>
</evidence>
<keyword evidence="5 10" id="KW-1133">Transmembrane helix</keyword>
<organism evidence="12 13">
    <name type="scientific">Synechocystis salina LEGE 00031</name>
    <dbReference type="NCBI Taxonomy" id="1828736"/>
    <lineage>
        <taxon>Bacteria</taxon>
        <taxon>Bacillati</taxon>
        <taxon>Cyanobacteriota</taxon>
        <taxon>Cyanophyceae</taxon>
        <taxon>Synechococcales</taxon>
        <taxon>Merismopediaceae</taxon>
        <taxon>Synechocystis</taxon>
    </lineage>
</organism>
<dbReference type="SMART" id="SM00756">
    <property type="entry name" value="VKc"/>
    <property type="match status" value="1"/>
</dbReference>
<dbReference type="Proteomes" id="UP000658720">
    <property type="component" value="Unassembled WGS sequence"/>
</dbReference>
<accession>A0ABR9VRN5</accession>
<comment type="caution">
    <text evidence="12">The sequence shown here is derived from an EMBL/GenBank/DDBJ whole genome shotgun (WGS) entry which is preliminary data.</text>
</comment>
<feature type="transmembrane region" description="Helical" evidence="10">
    <location>
        <begin position="167"/>
        <end position="187"/>
    </location>
</feature>
<dbReference type="Gene3D" id="3.40.30.10">
    <property type="entry name" value="Glutaredoxin"/>
    <property type="match status" value="1"/>
</dbReference>
<evidence type="ECO:0000256" key="5">
    <source>
        <dbReference type="ARBA" id="ARBA00022989"/>
    </source>
</evidence>
<keyword evidence="7 10" id="KW-0472">Membrane</keyword>
<reference evidence="12 13" key="1">
    <citation type="submission" date="2020-10" db="EMBL/GenBank/DDBJ databases">
        <authorList>
            <person name="Castelo-Branco R."/>
            <person name="Eusebio N."/>
            <person name="Adriana R."/>
            <person name="Vieira A."/>
            <person name="Brugerolle De Fraissinette N."/>
            <person name="Rezende De Castro R."/>
            <person name="Schneider M.P."/>
            <person name="Vasconcelos V."/>
            <person name="Leao P.N."/>
        </authorList>
    </citation>
    <scope>NUCLEOTIDE SEQUENCE [LARGE SCALE GENOMIC DNA]</scope>
    <source>
        <strain evidence="12 13">LEGE 00031</strain>
    </source>
</reference>
<gene>
    <name evidence="12" type="ORF">IQ217_09090</name>
</gene>
<comment type="similarity">
    <text evidence="2">Belongs to the VKOR family.</text>
</comment>
<proteinExistence type="inferred from homology"/>
<keyword evidence="4" id="KW-0874">Quinone</keyword>
<evidence type="ECO:0000256" key="6">
    <source>
        <dbReference type="ARBA" id="ARBA00023002"/>
    </source>
</evidence>
<feature type="domain" description="Vitamin K epoxide reductase" evidence="11">
    <location>
        <begin position="11"/>
        <end position="159"/>
    </location>
</feature>
<evidence type="ECO:0000259" key="11">
    <source>
        <dbReference type="SMART" id="SM00756"/>
    </source>
</evidence>
<feature type="transmembrane region" description="Helical" evidence="10">
    <location>
        <begin position="67"/>
        <end position="91"/>
    </location>
</feature>
<feature type="transmembrane region" description="Helical" evidence="10">
    <location>
        <begin position="111"/>
        <end position="131"/>
    </location>
</feature>
<protein>
    <recommendedName>
        <fullName evidence="11">Vitamin K epoxide reductase domain-containing protein</fullName>
    </recommendedName>
</protein>
<dbReference type="EMBL" id="JADEVV010000021">
    <property type="protein sequence ID" value="MBE9253995.1"/>
    <property type="molecule type" value="Genomic_DNA"/>
</dbReference>
<evidence type="ECO:0000256" key="10">
    <source>
        <dbReference type="SAM" id="Phobius"/>
    </source>
</evidence>
<evidence type="ECO:0000256" key="9">
    <source>
        <dbReference type="ARBA" id="ARBA00023284"/>
    </source>
</evidence>
<dbReference type="InterPro" id="IPR044698">
    <property type="entry name" value="VKOR/LTO1"/>
</dbReference>
<evidence type="ECO:0000256" key="3">
    <source>
        <dbReference type="ARBA" id="ARBA00022692"/>
    </source>
</evidence>
<dbReference type="SUPFAM" id="SSF52833">
    <property type="entry name" value="Thioredoxin-like"/>
    <property type="match status" value="1"/>
</dbReference>
<dbReference type="InterPro" id="IPR036249">
    <property type="entry name" value="Thioredoxin-like_sf"/>
</dbReference>
<sequence length="325" mass="35392">MVRRRSVPWIHRYSRFIMGAIAVLGILITSYLAYVSFSGGEALCPVDPESGSSSCDLVLQSVYAKVFGIPLSVFGLGAYIAMAIAALVPFLVSEESNKKQRNSLEDLTGKFLLVGGTSMAVFSGYLMYISFFRLQEACWYCLTSAICSLLLFILAIVGREWEEVSQVFFTTIVVAMVTIVGTLGLYATAEGPRAGADGTIPIPAIVGQPKPPSGWPITTQSGPAEIELAEYLTAQGVLNYGAFWCPHCYDQKLLFGKEAFEKITYIECDPAGKNPQTQVCVDASIQSFPTWGIDGELNPGVKTLRELAELTGYEGNMDFKYGLRN</sequence>
<evidence type="ECO:0000256" key="4">
    <source>
        <dbReference type="ARBA" id="ARBA00022719"/>
    </source>
</evidence>
<evidence type="ECO:0000256" key="1">
    <source>
        <dbReference type="ARBA" id="ARBA00004141"/>
    </source>
</evidence>
<evidence type="ECO:0000256" key="8">
    <source>
        <dbReference type="ARBA" id="ARBA00023157"/>
    </source>
</evidence>
<feature type="transmembrane region" description="Helical" evidence="10">
    <location>
        <begin position="137"/>
        <end position="155"/>
    </location>
</feature>
<keyword evidence="13" id="KW-1185">Reference proteome</keyword>
<dbReference type="InterPro" id="IPR038354">
    <property type="entry name" value="VKOR_sf"/>
</dbReference>
<keyword evidence="6" id="KW-0560">Oxidoreductase</keyword>
<dbReference type="PANTHER" id="PTHR34573:SF1">
    <property type="entry name" value="VITAMIN K EPOXIDE REDUCTASE DOMAIN-CONTAINING PROTEIN"/>
    <property type="match status" value="1"/>
</dbReference>
<evidence type="ECO:0000256" key="7">
    <source>
        <dbReference type="ARBA" id="ARBA00023136"/>
    </source>
</evidence>
<feature type="transmembrane region" description="Helical" evidence="10">
    <location>
        <begin position="12"/>
        <end position="33"/>
    </location>
</feature>
<dbReference type="CDD" id="cd12916">
    <property type="entry name" value="VKOR_1"/>
    <property type="match status" value="1"/>
</dbReference>